<dbReference type="Pfam" id="PF03372">
    <property type="entry name" value="Exo_endo_phos"/>
    <property type="match status" value="1"/>
</dbReference>
<keyword evidence="1" id="KW-0812">Transmembrane</keyword>
<dbReference type="Gene3D" id="3.60.10.10">
    <property type="entry name" value="Endonuclease/exonuclease/phosphatase"/>
    <property type="match status" value="1"/>
</dbReference>
<feature type="transmembrane region" description="Helical" evidence="1">
    <location>
        <begin position="12"/>
        <end position="32"/>
    </location>
</feature>
<evidence type="ECO:0000313" key="4">
    <source>
        <dbReference type="Proteomes" id="UP000594261"/>
    </source>
</evidence>
<keyword evidence="4" id="KW-1185">Reference proteome</keyword>
<reference evidence="3" key="2">
    <citation type="submission" date="2021-01" db="UniProtKB">
        <authorList>
            <consortium name="EnsemblPlants"/>
        </authorList>
    </citation>
    <scope>IDENTIFICATION</scope>
</reference>
<keyword evidence="1" id="KW-1133">Transmembrane helix</keyword>
<dbReference type="InterPro" id="IPR005135">
    <property type="entry name" value="Endo/exonuclease/phosphatase"/>
</dbReference>
<evidence type="ECO:0000259" key="2">
    <source>
        <dbReference type="Pfam" id="PF03372"/>
    </source>
</evidence>
<organism evidence="3 4">
    <name type="scientific">Quercus lobata</name>
    <name type="common">Valley oak</name>
    <dbReference type="NCBI Taxonomy" id="97700"/>
    <lineage>
        <taxon>Eukaryota</taxon>
        <taxon>Viridiplantae</taxon>
        <taxon>Streptophyta</taxon>
        <taxon>Embryophyta</taxon>
        <taxon>Tracheophyta</taxon>
        <taxon>Spermatophyta</taxon>
        <taxon>Magnoliopsida</taxon>
        <taxon>eudicotyledons</taxon>
        <taxon>Gunneridae</taxon>
        <taxon>Pentapetalae</taxon>
        <taxon>rosids</taxon>
        <taxon>fabids</taxon>
        <taxon>Fagales</taxon>
        <taxon>Fagaceae</taxon>
        <taxon>Quercus</taxon>
    </lineage>
</organism>
<dbReference type="Proteomes" id="UP000594261">
    <property type="component" value="Chromosome 3"/>
</dbReference>
<protein>
    <recommendedName>
        <fullName evidence="2">Endonuclease/exonuclease/phosphatase domain-containing protein</fullName>
    </recommendedName>
</protein>
<proteinExistence type="predicted"/>
<evidence type="ECO:0000313" key="3">
    <source>
        <dbReference type="EnsemblPlants" id="QL03p012384:mrna"/>
    </source>
</evidence>
<evidence type="ECO:0000256" key="1">
    <source>
        <dbReference type="SAM" id="Phobius"/>
    </source>
</evidence>
<dbReference type="AlphaFoldDB" id="A0A7N2L5Z1"/>
<dbReference type="EMBL" id="LRBV02000003">
    <property type="status" value="NOT_ANNOTATED_CDS"/>
    <property type="molecule type" value="Genomic_DNA"/>
</dbReference>
<dbReference type="PANTHER" id="PTHR33710">
    <property type="entry name" value="BNAC02G09200D PROTEIN"/>
    <property type="match status" value="1"/>
</dbReference>
<keyword evidence="1" id="KW-0472">Membrane</keyword>
<dbReference type="Gramene" id="QL03p012384:mrna">
    <property type="protein sequence ID" value="QL03p012384:mrna"/>
    <property type="gene ID" value="QL03p012384"/>
</dbReference>
<reference evidence="3 4" key="1">
    <citation type="journal article" date="2016" name="G3 (Bethesda)">
        <title>First Draft Assembly and Annotation of the Genome of a California Endemic Oak Quercus lobata Nee (Fagaceae).</title>
        <authorList>
            <person name="Sork V.L."/>
            <person name="Fitz-Gibbon S.T."/>
            <person name="Puiu D."/>
            <person name="Crepeau M."/>
            <person name="Gugger P.F."/>
            <person name="Sherman R."/>
            <person name="Stevens K."/>
            <person name="Langley C.H."/>
            <person name="Pellegrini M."/>
            <person name="Salzberg S.L."/>
        </authorList>
    </citation>
    <scope>NUCLEOTIDE SEQUENCE [LARGE SCALE GENOMIC DNA]</scope>
    <source>
        <strain evidence="3 4">cv. SW786</strain>
    </source>
</reference>
<dbReference type="GO" id="GO:0003824">
    <property type="term" value="F:catalytic activity"/>
    <property type="evidence" value="ECO:0007669"/>
    <property type="project" value="InterPro"/>
</dbReference>
<dbReference type="InParanoid" id="A0A7N2L5Z1"/>
<accession>A0A7N2L5Z1</accession>
<dbReference type="EnsemblPlants" id="QL03p012384:mrna">
    <property type="protein sequence ID" value="QL03p012384:mrna"/>
    <property type="gene ID" value="QL03p012384"/>
</dbReference>
<dbReference type="SUPFAM" id="SSF56219">
    <property type="entry name" value="DNase I-like"/>
    <property type="match status" value="1"/>
</dbReference>
<dbReference type="InterPro" id="IPR036691">
    <property type="entry name" value="Endo/exonu/phosph_ase_sf"/>
</dbReference>
<name>A0A7N2L5Z1_QUELO</name>
<sequence length="399" mass="46197">MRLLREETIAAPQWVWLVASVFFLSWILVARIELFPQLVSGSAPLIAKSLPSFLFMIQFRQALILLAWLCHGLVQAELKRSLIAIANKAEVLIAQLVRMKILMWNCRGARNPEFKRRVCELVANHRPSIMVITETRVGEGAEISLLANTEQEIHATLKVHASNLSWLFSAIYASPRLAERRILWSNIKEVGRLHSMPWLMIGDFNEVLCDEDKFGGNQININRAMEFKTFLDSCSFVDLGFVGPKYTWTNKRQLTDLILERIDLCFANPLWRVLYPEAAVTHLPRTYSDHHLVLIELWKPQTDRANRPFRFQSMWLLHPEFPRVVKEAWSEGGSLHPATVEFTRKVRKWNSEVFGNLFARKRRVLNRLSGTQRALANNPSESLLRLEKWLIEEYSSILL</sequence>
<feature type="domain" description="Endonuclease/exonuclease/phosphatase" evidence="2">
    <location>
        <begin position="104"/>
        <end position="290"/>
    </location>
</feature>
<dbReference type="PANTHER" id="PTHR33710:SF77">
    <property type="entry name" value="DNASE I-LIKE SUPERFAMILY PROTEIN"/>
    <property type="match status" value="1"/>
</dbReference>
<dbReference type="OMA" id="QININRA"/>